<comment type="cofactor">
    <cofactor evidence="1 4">
        <name>pyridoxal 5'-phosphate</name>
        <dbReference type="ChEBI" id="CHEBI:597326"/>
    </cofactor>
</comment>
<dbReference type="GO" id="GO:0016746">
    <property type="term" value="F:acyltransferase activity"/>
    <property type="evidence" value="ECO:0007669"/>
    <property type="project" value="UniProtKB-KW"/>
</dbReference>
<evidence type="ECO:0000256" key="1">
    <source>
        <dbReference type="ARBA" id="ARBA00001933"/>
    </source>
</evidence>
<dbReference type="InterPro" id="IPR004839">
    <property type="entry name" value="Aminotransferase_I/II_large"/>
</dbReference>
<evidence type="ECO:0000259" key="6">
    <source>
        <dbReference type="Pfam" id="PF00155"/>
    </source>
</evidence>
<name>A0A5K1I765_9GAMM</name>
<dbReference type="SUPFAM" id="SSF53383">
    <property type="entry name" value="PLP-dependent transferases"/>
    <property type="match status" value="1"/>
</dbReference>
<dbReference type="RefSeq" id="WP_192576478.1">
    <property type="nucleotide sequence ID" value="NZ_CABVOU010000033.1"/>
</dbReference>
<gene>
    <name evidence="7" type="ORF">HALO32_01839</name>
</gene>
<keyword evidence="3 4" id="KW-0663">Pyridoxal phosphate</keyword>
<dbReference type="EC" id="2.3.1.-" evidence="7"/>
<feature type="region of interest" description="Disordered" evidence="5">
    <location>
        <begin position="1"/>
        <end position="40"/>
    </location>
</feature>
<evidence type="ECO:0000313" key="8">
    <source>
        <dbReference type="Proteomes" id="UP000326725"/>
    </source>
</evidence>
<evidence type="ECO:0000256" key="2">
    <source>
        <dbReference type="ARBA" id="ARBA00022679"/>
    </source>
</evidence>
<dbReference type="Proteomes" id="UP000326725">
    <property type="component" value="Unassembled WGS sequence"/>
</dbReference>
<keyword evidence="8" id="KW-1185">Reference proteome</keyword>
<proteinExistence type="inferred from homology"/>
<accession>A0A5K1I765</accession>
<keyword evidence="2 7" id="KW-0808">Transferase</keyword>
<dbReference type="CDD" id="cd06454">
    <property type="entry name" value="KBL_like"/>
    <property type="match status" value="1"/>
</dbReference>
<dbReference type="InterPro" id="IPR001917">
    <property type="entry name" value="Aminotrans_II_pyridoxalP_BS"/>
</dbReference>
<dbReference type="PANTHER" id="PTHR13693">
    <property type="entry name" value="CLASS II AMINOTRANSFERASE/8-AMINO-7-OXONONANOATE SYNTHASE"/>
    <property type="match status" value="1"/>
</dbReference>
<reference evidence="7 8" key="1">
    <citation type="submission" date="2019-09" db="EMBL/GenBank/DDBJ databases">
        <authorList>
            <person name="Criscuolo A."/>
        </authorList>
    </citation>
    <scope>NUCLEOTIDE SEQUENCE [LARGE SCALE GENOMIC DNA]</scope>
    <source>
        <strain evidence="8">3(2)</strain>
    </source>
</reference>
<dbReference type="GO" id="GO:0030170">
    <property type="term" value="F:pyridoxal phosphate binding"/>
    <property type="evidence" value="ECO:0007669"/>
    <property type="project" value="InterPro"/>
</dbReference>
<protein>
    <submittedName>
        <fullName evidence="7">Pyridoxal phosphate-dependent acyltransferase</fullName>
        <ecNumber evidence="7">2.3.1.-</ecNumber>
    </submittedName>
</protein>
<evidence type="ECO:0000313" key="7">
    <source>
        <dbReference type="EMBL" id="VVZ95760.1"/>
    </source>
</evidence>
<dbReference type="InterPro" id="IPR015421">
    <property type="entry name" value="PyrdxlP-dep_Trfase_major"/>
</dbReference>
<dbReference type="InterPro" id="IPR015424">
    <property type="entry name" value="PyrdxlP-dep_Trfase"/>
</dbReference>
<keyword evidence="7" id="KW-0012">Acyltransferase</keyword>
<dbReference type="InterPro" id="IPR050087">
    <property type="entry name" value="AON_synthase_class-II"/>
</dbReference>
<dbReference type="EMBL" id="CABVOU010000033">
    <property type="protein sequence ID" value="VVZ95760.1"/>
    <property type="molecule type" value="Genomic_DNA"/>
</dbReference>
<dbReference type="AlphaFoldDB" id="A0A5K1I765"/>
<dbReference type="InterPro" id="IPR015422">
    <property type="entry name" value="PyrdxlP-dep_Trfase_small"/>
</dbReference>
<dbReference type="Pfam" id="PF00155">
    <property type="entry name" value="Aminotran_1_2"/>
    <property type="match status" value="1"/>
</dbReference>
<evidence type="ECO:0000256" key="3">
    <source>
        <dbReference type="ARBA" id="ARBA00022898"/>
    </source>
</evidence>
<comment type="similarity">
    <text evidence="4">Belongs to the class-II pyridoxal-phosphate-dependent aminotransferase family.</text>
</comment>
<dbReference type="Gene3D" id="3.40.640.10">
    <property type="entry name" value="Type I PLP-dependent aspartate aminotransferase-like (Major domain)"/>
    <property type="match status" value="1"/>
</dbReference>
<dbReference type="PANTHER" id="PTHR13693:SF3">
    <property type="entry name" value="LD36009P"/>
    <property type="match status" value="1"/>
</dbReference>
<organism evidence="7 8">
    <name type="scientific">Halomonas lysinitropha</name>
    <dbReference type="NCBI Taxonomy" id="2607506"/>
    <lineage>
        <taxon>Bacteria</taxon>
        <taxon>Pseudomonadati</taxon>
        <taxon>Pseudomonadota</taxon>
        <taxon>Gammaproteobacteria</taxon>
        <taxon>Oceanospirillales</taxon>
        <taxon>Halomonadaceae</taxon>
        <taxon>Halomonas</taxon>
    </lineage>
</organism>
<feature type="domain" description="Aminotransferase class I/classII large" evidence="6">
    <location>
        <begin position="91"/>
        <end position="434"/>
    </location>
</feature>
<sequence length="442" mass="48055">MNDRHADLKQQLLAQARGRRRATPPAGEGGDPHPVASDSRVPERFTRFDAHPGYQQIAMMREGARRLGLTDPFFKVHEGTAGATTRIDGRDYINYASYNYLGFSGDPRVNRAACEAADHYGTSVSASRVVSGERPIHAQLEAAIARAYGLEDAVAFVSGHATNVSTLGYLLGPRDLVLHDEYIHNSSLIGAQLAGARRIAFPHNDLDALDALLSRQRGQFERVLVVIEGLYSMDGDVPDLPRFIELKRRHQAWLMVDEAHSFGVLGDHGLGLSEHFGVPAGDVDIWMGTLSKSLAGCGGYIAGCRELVETLRYLAPGFLYSVGMPAQVAAPSLKALELMQQETQRVAALHVISRYFLEQARTIGLDTGHSIGAAVVPVIVGSSARAAGLSHQLFERGFNVQPILHPAVPEKSARLRFFLSCEHSREQIDVTLGALSDLLHDG</sequence>
<evidence type="ECO:0000256" key="4">
    <source>
        <dbReference type="RuleBase" id="RU003693"/>
    </source>
</evidence>
<dbReference type="Gene3D" id="3.90.1150.10">
    <property type="entry name" value="Aspartate Aminotransferase, domain 1"/>
    <property type="match status" value="1"/>
</dbReference>
<dbReference type="PROSITE" id="PS00599">
    <property type="entry name" value="AA_TRANSFER_CLASS_2"/>
    <property type="match status" value="1"/>
</dbReference>
<evidence type="ECO:0000256" key="5">
    <source>
        <dbReference type="SAM" id="MobiDB-lite"/>
    </source>
</evidence>